<organism evidence="11">
    <name type="scientific">freshwater metagenome</name>
    <dbReference type="NCBI Taxonomy" id="449393"/>
    <lineage>
        <taxon>unclassified sequences</taxon>
        <taxon>metagenomes</taxon>
        <taxon>ecological metagenomes</taxon>
    </lineage>
</organism>
<gene>
    <name evidence="10" type="ORF">UFOPK2754_02404</name>
    <name evidence="11" type="ORF">UFOPK3139_00511</name>
    <name evidence="12" type="ORF">UFOPK3543_01955</name>
    <name evidence="13" type="ORF">UFOPK3967_00139</name>
</gene>
<dbReference type="HAMAP" id="MF_01931">
    <property type="entry name" value="PurF"/>
    <property type="match status" value="1"/>
</dbReference>
<dbReference type="EMBL" id="CAFBMH010000080">
    <property type="protein sequence ID" value="CAB4918527.1"/>
    <property type="molecule type" value="Genomic_DNA"/>
</dbReference>
<dbReference type="SUPFAM" id="SSF53271">
    <property type="entry name" value="PRTase-like"/>
    <property type="match status" value="1"/>
</dbReference>
<keyword evidence="4" id="KW-0328">Glycosyltransferase</keyword>
<keyword evidence="5" id="KW-0808">Transferase</keyword>
<feature type="compositionally biased region" description="Low complexity" evidence="8">
    <location>
        <begin position="15"/>
        <end position="26"/>
    </location>
</feature>
<dbReference type="Gene3D" id="3.40.50.2020">
    <property type="match status" value="1"/>
</dbReference>
<dbReference type="EMBL" id="CAEZYR010000107">
    <property type="protein sequence ID" value="CAB4760843.1"/>
    <property type="molecule type" value="Genomic_DNA"/>
</dbReference>
<dbReference type="InterPro" id="IPR035584">
    <property type="entry name" value="PurF_N"/>
</dbReference>
<comment type="similarity">
    <text evidence="2">In the C-terminal section; belongs to the purine/pyrimidine phosphoribosyltransferase family.</text>
</comment>
<reference evidence="11" key="1">
    <citation type="submission" date="2020-05" db="EMBL/GenBank/DDBJ databases">
        <authorList>
            <person name="Chiriac C."/>
            <person name="Salcher M."/>
            <person name="Ghai R."/>
            <person name="Kavagutti S V."/>
        </authorList>
    </citation>
    <scope>NUCLEOTIDE SEQUENCE</scope>
</reference>
<protein>
    <recommendedName>
        <fullName evidence="3">amidophosphoribosyltransferase</fullName>
        <ecNumber evidence="3">2.4.2.14</ecNumber>
    </recommendedName>
</protein>
<evidence type="ECO:0000259" key="9">
    <source>
        <dbReference type="PROSITE" id="PS51278"/>
    </source>
</evidence>
<dbReference type="Pfam" id="PF13522">
    <property type="entry name" value="GATase_6"/>
    <property type="match status" value="1"/>
</dbReference>
<evidence type="ECO:0000313" key="11">
    <source>
        <dbReference type="EMBL" id="CAB4818073.1"/>
    </source>
</evidence>
<name>A0A6J6ZC46_9ZZZZ</name>
<dbReference type="InterPro" id="IPR017932">
    <property type="entry name" value="GATase_2_dom"/>
</dbReference>
<dbReference type="Pfam" id="PF00156">
    <property type="entry name" value="Pribosyltran"/>
    <property type="match status" value="1"/>
</dbReference>
<dbReference type="PIRSF" id="PIRSF000485">
    <property type="entry name" value="Amd_phspho_trans"/>
    <property type="match status" value="1"/>
</dbReference>
<evidence type="ECO:0000256" key="7">
    <source>
        <dbReference type="ARBA" id="ARBA00022962"/>
    </source>
</evidence>
<evidence type="ECO:0000256" key="5">
    <source>
        <dbReference type="ARBA" id="ARBA00022679"/>
    </source>
</evidence>
<dbReference type="PROSITE" id="PS51278">
    <property type="entry name" value="GATASE_TYPE_2"/>
    <property type="match status" value="1"/>
</dbReference>
<evidence type="ECO:0000256" key="4">
    <source>
        <dbReference type="ARBA" id="ARBA00022676"/>
    </source>
</evidence>
<dbReference type="NCBIfam" id="TIGR01134">
    <property type="entry name" value="purF"/>
    <property type="match status" value="1"/>
</dbReference>
<evidence type="ECO:0000256" key="8">
    <source>
        <dbReference type="SAM" id="MobiDB-lite"/>
    </source>
</evidence>
<dbReference type="PANTHER" id="PTHR11907">
    <property type="entry name" value="AMIDOPHOSPHORIBOSYLTRANSFERASE"/>
    <property type="match status" value="1"/>
</dbReference>
<dbReference type="InterPro" id="IPR029057">
    <property type="entry name" value="PRTase-like"/>
</dbReference>
<comment type="pathway">
    <text evidence="1">Purine metabolism; IMP biosynthesis via de novo pathway; N(1)-(5-phospho-D-ribosyl)glycinamide from 5-phospho-alpha-D-ribose 1-diphosphate: step 1/2.</text>
</comment>
<feature type="region of interest" description="Disordered" evidence="8">
    <location>
        <begin position="1"/>
        <end position="27"/>
    </location>
</feature>
<dbReference type="AlphaFoldDB" id="A0A6J6ZC46"/>
<evidence type="ECO:0000256" key="2">
    <source>
        <dbReference type="ARBA" id="ARBA00010138"/>
    </source>
</evidence>
<dbReference type="GO" id="GO:0006189">
    <property type="term" value="P:'de novo' IMP biosynthetic process"/>
    <property type="evidence" value="ECO:0007669"/>
    <property type="project" value="UniProtKB-UniPathway"/>
</dbReference>
<keyword evidence="6" id="KW-0658">Purine biosynthesis</keyword>
<feature type="domain" description="Glutamine amidotransferase type-2" evidence="9">
    <location>
        <begin position="38"/>
        <end position="267"/>
    </location>
</feature>
<dbReference type="CDD" id="cd00715">
    <property type="entry name" value="GPATase_N"/>
    <property type="match status" value="1"/>
</dbReference>
<proteinExistence type="inferred from homology"/>
<dbReference type="SUPFAM" id="SSF56235">
    <property type="entry name" value="N-terminal nucleophile aminohydrolases (Ntn hydrolases)"/>
    <property type="match status" value="1"/>
</dbReference>
<evidence type="ECO:0000313" key="13">
    <source>
        <dbReference type="EMBL" id="CAB4977475.1"/>
    </source>
</evidence>
<dbReference type="Gene3D" id="3.60.20.10">
    <property type="entry name" value="Glutamine Phosphoribosylpyrophosphate, subunit 1, domain 1"/>
    <property type="match status" value="1"/>
</dbReference>
<dbReference type="GO" id="GO:0004044">
    <property type="term" value="F:amidophosphoribosyltransferase activity"/>
    <property type="evidence" value="ECO:0007669"/>
    <property type="project" value="UniProtKB-EC"/>
</dbReference>
<dbReference type="InterPro" id="IPR029055">
    <property type="entry name" value="Ntn_hydrolases_N"/>
</dbReference>
<dbReference type="InterPro" id="IPR005854">
    <property type="entry name" value="PurF"/>
</dbReference>
<evidence type="ECO:0000256" key="3">
    <source>
        <dbReference type="ARBA" id="ARBA00011941"/>
    </source>
</evidence>
<evidence type="ECO:0000256" key="1">
    <source>
        <dbReference type="ARBA" id="ARBA00005209"/>
    </source>
</evidence>
<evidence type="ECO:0000256" key="6">
    <source>
        <dbReference type="ARBA" id="ARBA00022755"/>
    </source>
</evidence>
<dbReference type="EMBL" id="CAFBOS010000005">
    <property type="protein sequence ID" value="CAB4977475.1"/>
    <property type="molecule type" value="Genomic_DNA"/>
</dbReference>
<dbReference type="EC" id="2.4.2.14" evidence="3"/>
<evidence type="ECO:0000313" key="10">
    <source>
        <dbReference type="EMBL" id="CAB4760843.1"/>
    </source>
</evidence>
<dbReference type="UniPathway" id="UPA00074">
    <property type="reaction ID" value="UER00124"/>
</dbReference>
<accession>A0A6J6ZC46</accession>
<dbReference type="CDD" id="cd06223">
    <property type="entry name" value="PRTases_typeI"/>
    <property type="match status" value="1"/>
</dbReference>
<dbReference type="GO" id="GO:0009113">
    <property type="term" value="P:purine nucleobase biosynthetic process"/>
    <property type="evidence" value="ECO:0007669"/>
    <property type="project" value="InterPro"/>
</dbReference>
<dbReference type="InterPro" id="IPR000836">
    <property type="entry name" value="PRTase_dom"/>
</dbReference>
<keyword evidence="7" id="KW-0315">Glutamine amidotransferase</keyword>
<evidence type="ECO:0000313" key="12">
    <source>
        <dbReference type="EMBL" id="CAB4918527.1"/>
    </source>
</evidence>
<dbReference type="EMBL" id="CAFABA010000013">
    <property type="protein sequence ID" value="CAB4818073.1"/>
    <property type="molecule type" value="Genomic_DNA"/>
</dbReference>
<sequence>MTEYLPSGPVDAEDPTAAASPSDPASLDLVDDSPKEACGVFGVYAPGKAVAHVTYLGLYALQHRGQESAGMAVSDGQLVTVVKDMGLVSTVFDDRVLAALPGGHAIGHVRYSTTGTSVWNNSQPVYRGAPAAEFALGHNGNLVNTDELAEEAGMLPGTVGSDSDVLAELLALDIGANAHDSPQPGQPAHLERALLNVLPRLRGAFSLVLMDQQRVFGVRDPNGFRPLCLGRLDNGWVLASESPALDVVGAHFVRELEPGEMVVIDETGWRSVRPFAAEAVDPRLCLFEFVYFARPDARLYGKIVHEARVRMGEQLAEQAPADADLVMGVPESGIPAAEGFARRSGIPYGQGLVKNRYIGRTFIAPTQELRALGVRMKLNPLRDNIVGKRLIVIDDSIVRGTTTRAMVGMLREAGAAEIHMRVSSPPYRWPCYYGMDTGSRGELLAANLTVEEIRDYLNVDTLAYLQLDRLVDAVGAKGAGFCDACLTGTYPVSIPVALTRSSEVAVAPPAPGIMDSLFSSAFAPVDL</sequence>